<reference evidence="3" key="1">
    <citation type="submission" date="2021-08" db="EMBL/GenBank/DDBJ databases">
        <title>WGS assembly of Ceratopteris richardii.</title>
        <authorList>
            <person name="Marchant D.B."/>
            <person name="Chen G."/>
            <person name="Jenkins J."/>
            <person name="Shu S."/>
            <person name="Leebens-Mack J."/>
            <person name="Grimwood J."/>
            <person name="Schmutz J."/>
            <person name="Soltis P."/>
            <person name="Soltis D."/>
            <person name="Chen Z.-H."/>
        </authorList>
    </citation>
    <scope>NUCLEOTIDE SEQUENCE</scope>
    <source>
        <strain evidence="3">Whitten #5841</strain>
        <tissue evidence="3">Leaf</tissue>
    </source>
</reference>
<accession>A0A8T2T4V0</accession>
<dbReference type="PROSITE" id="PS51375">
    <property type="entry name" value="PPR"/>
    <property type="match status" value="10"/>
</dbReference>
<sequence>MYCHLACVKLLEHILFKIRIEKSFLHALRIHGYLHKGGLENHFLLGNCLVALLVQVKSMSNALYVFGSLRHSDKCPWNSLIMHNIQQDKFLDSLVLYDQMKQYSFLQPSPYVFVALLKACTALRDRDRGLEICEHIAKTKLQERNSYVASALVDMFAKCGFLTKAQEEFDKLTKRTLVLWNALTTGYANHGHGDKVLQCMEQMRCEHISPDAVTCICGLRACGIRGDESMGWQLYLEIVKKGYERDIVVGSTLVDMFVKCGCIMKAQSIFDKLSVRNVVTWNALITGYSEQGDVKIIFDCYNRMKTEGVSANQITLSCILKACGSVGAIQKGHYVNAEILKKGFEKDLHVGCSLVDMYGKTGCLNSAQTVFYSLPSRDVVLWNALIMGFVDQGCHEEVLVLVEQMQKQHIFPNSATCLCVLKACINIKSVEAGFTVHLDILKKGLGLDLLVQNSLLDMYAKSGLLLEARHVFEELPVHTAVSWNILIGGLCENGQDKEAIKCCRQMQDEGIVADAITLACALRSCISTKDFVEGQAIFSNLIKKGFLGHDTYIGSSLVDLYMSGGMVLEADLVFKKLLIKDEFTWAALIRGYVENDQIENAFGSFDCMKQNGVSCDSGVYVCVLRAVGRDRVIERGQKLHDEIIQKGFEMDSFTANNLVDMYAKCGYLMEAKHVGKMGLVSDVDMWTALIVGYTDYSGGEAALMCFDEMQQALLSPSVISFVFSMKSCGSICDKTRACNLYIDIIKRGLEKVPSIANALIDMHVKCCLVEVAQSIFDGLTARDVVSWNALIAGYVHHGPIENAIKCFEQMELQGVAPNAVTLVSIMKACSSVNWIEKTHEFYTEVINRGFETEPIVGSMLVDMHAKCDKLNVAHEIFQKIPTHHLILYNALIAGYADAGFSSEVLECYQQMHCEGIAADVVTFVCCLKACAATRSLDQGQYLHSEVTKKGFEKELPVGNILVDMYAKCSSLIESQYVFCMLPKHNAISWTALIGGFADSGWYEEAISCVDQMQQDGIALSSITYVCSLKTCGNFLAADKGRKLHAEILKIGLMDRDVFVGGALVDMYVNCGLVDEAYNVFENLPDRDATLWTVLISGLYEKGTVDVALLLYEEMKIAGVSPDAFTFVCTLKACGSIGVKGKAEELHIEILKKGLESDLFIREILVDVYAKTGLLTTAAEVFKSIHVRDVLLGNALIAGYAQLGDCDNAFGLFGKLLLEGEKPDGSTFLNLLTACSHAGLMNEGYICLTIMYDSFGVVPAVEHCSCMLDLLGRAGSIDAMAVLLDGMPMHPNILVLLSVIGACRKWGFVELGRLAFENAVLLNGKDAAAYVGMWNIYAGAAIAENPCIMDDTL</sequence>
<dbReference type="FunFam" id="1.25.40.10:FF:000158">
    <property type="entry name" value="pentatricopeptide repeat-containing protein At2g33680"/>
    <property type="match status" value="1"/>
</dbReference>
<dbReference type="GO" id="GO:0048731">
    <property type="term" value="P:system development"/>
    <property type="evidence" value="ECO:0007669"/>
    <property type="project" value="UniProtKB-ARBA"/>
</dbReference>
<dbReference type="Gene3D" id="1.25.40.10">
    <property type="entry name" value="Tetratricopeptide repeat domain"/>
    <property type="match status" value="11"/>
</dbReference>
<evidence type="ECO:0000256" key="2">
    <source>
        <dbReference type="PROSITE-ProRule" id="PRU00708"/>
    </source>
</evidence>
<name>A0A8T2T4V0_CERRI</name>
<keyword evidence="4" id="KW-1185">Reference proteome</keyword>
<protein>
    <recommendedName>
        <fullName evidence="5">Pentatricopeptide repeat-containing protein</fullName>
    </recommendedName>
</protein>
<dbReference type="FunFam" id="1.25.40.10:FF:000343">
    <property type="entry name" value="Pentatricopeptide repeat-containing protein At3g58590"/>
    <property type="match status" value="1"/>
</dbReference>
<feature type="repeat" description="PPR" evidence="2">
    <location>
        <begin position="985"/>
        <end position="1019"/>
    </location>
</feature>
<dbReference type="OrthoDB" id="185373at2759"/>
<dbReference type="GO" id="GO:0009451">
    <property type="term" value="P:RNA modification"/>
    <property type="evidence" value="ECO:0007669"/>
    <property type="project" value="InterPro"/>
</dbReference>
<feature type="repeat" description="PPR" evidence="2">
    <location>
        <begin position="783"/>
        <end position="817"/>
    </location>
</feature>
<dbReference type="Pfam" id="PF13812">
    <property type="entry name" value="PPR_3"/>
    <property type="match status" value="1"/>
</dbReference>
<dbReference type="InterPro" id="IPR002885">
    <property type="entry name" value="PPR_rpt"/>
</dbReference>
<evidence type="ECO:0000313" key="3">
    <source>
        <dbReference type="EMBL" id="KAH7405541.1"/>
    </source>
</evidence>
<feature type="repeat" description="PPR" evidence="2">
    <location>
        <begin position="581"/>
        <end position="615"/>
    </location>
</feature>
<evidence type="ECO:0000313" key="4">
    <source>
        <dbReference type="Proteomes" id="UP000825935"/>
    </source>
</evidence>
<evidence type="ECO:0008006" key="5">
    <source>
        <dbReference type="Google" id="ProtNLM"/>
    </source>
</evidence>
<dbReference type="Pfam" id="PF01535">
    <property type="entry name" value="PPR"/>
    <property type="match status" value="7"/>
</dbReference>
<feature type="repeat" description="PPR" evidence="2">
    <location>
        <begin position="884"/>
        <end position="918"/>
    </location>
</feature>
<dbReference type="NCBIfam" id="TIGR00756">
    <property type="entry name" value="PPR"/>
    <property type="match status" value="8"/>
</dbReference>
<evidence type="ECO:0000256" key="1">
    <source>
        <dbReference type="ARBA" id="ARBA00022737"/>
    </source>
</evidence>
<proteinExistence type="predicted"/>
<feature type="repeat" description="PPR" evidence="2">
    <location>
        <begin position="479"/>
        <end position="513"/>
    </location>
</feature>
<organism evidence="3 4">
    <name type="scientific">Ceratopteris richardii</name>
    <name type="common">Triangle waterfern</name>
    <dbReference type="NCBI Taxonomy" id="49495"/>
    <lineage>
        <taxon>Eukaryota</taxon>
        <taxon>Viridiplantae</taxon>
        <taxon>Streptophyta</taxon>
        <taxon>Embryophyta</taxon>
        <taxon>Tracheophyta</taxon>
        <taxon>Polypodiopsida</taxon>
        <taxon>Polypodiidae</taxon>
        <taxon>Polypodiales</taxon>
        <taxon>Pteridineae</taxon>
        <taxon>Pteridaceae</taxon>
        <taxon>Parkerioideae</taxon>
        <taxon>Ceratopteris</taxon>
    </lineage>
</organism>
<dbReference type="Pfam" id="PF13041">
    <property type="entry name" value="PPR_2"/>
    <property type="match status" value="5"/>
</dbReference>
<feature type="repeat" description="PPR" evidence="2">
    <location>
        <begin position="277"/>
        <end position="311"/>
    </location>
</feature>
<feature type="repeat" description="PPR" evidence="2">
    <location>
        <begin position="1087"/>
        <end position="1121"/>
    </location>
</feature>
<feature type="repeat" description="PPR" evidence="2">
    <location>
        <begin position="1188"/>
        <end position="1222"/>
    </location>
</feature>
<dbReference type="Proteomes" id="UP000825935">
    <property type="component" value="Chromosome 15"/>
</dbReference>
<gene>
    <name evidence="3" type="ORF">KP509_15G074900</name>
</gene>
<keyword evidence="1" id="KW-0677">Repeat</keyword>
<dbReference type="EMBL" id="CM035420">
    <property type="protein sequence ID" value="KAH7405541.1"/>
    <property type="molecule type" value="Genomic_DNA"/>
</dbReference>
<dbReference type="GO" id="GO:0003723">
    <property type="term" value="F:RNA binding"/>
    <property type="evidence" value="ECO:0007669"/>
    <property type="project" value="InterPro"/>
</dbReference>
<dbReference type="InterPro" id="IPR046960">
    <property type="entry name" value="PPR_At4g14850-like_plant"/>
</dbReference>
<feature type="repeat" description="PPR" evidence="2">
    <location>
        <begin position="176"/>
        <end position="210"/>
    </location>
</feature>
<comment type="caution">
    <text evidence="3">The sequence shown here is derived from an EMBL/GenBank/DDBJ whole genome shotgun (WGS) entry which is preliminary data.</text>
</comment>
<dbReference type="PANTHER" id="PTHR47926">
    <property type="entry name" value="PENTATRICOPEPTIDE REPEAT-CONTAINING PROTEIN"/>
    <property type="match status" value="1"/>
</dbReference>
<dbReference type="FunFam" id="1.25.40.10:FF:000381">
    <property type="entry name" value="Pentatricopeptide repeat-containing protein"/>
    <property type="match status" value="1"/>
</dbReference>
<dbReference type="InterPro" id="IPR011990">
    <property type="entry name" value="TPR-like_helical_dom_sf"/>
</dbReference>
<dbReference type="FunFam" id="1.25.40.10:FF:000031">
    <property type="entry name" value="Pentatricopeptide repeat-containing protein mitochondrial"/>
    <property type="match status" value="1"/>
</dbReference>
<feature type="repeat" description="PPR" evidence="2">
    <location>
        <begin position="378"/>
        <end position="412"/>
    </location>
</feature>